<protein>
    <recommendedName>
        <fullName evidence="2">Glycosyl transferase family 1 domain-containing protein</fullName>
    </recommendedName>
</protein>
<dbReference type="EMBL" id="BARW01001001">
    <property type="protein sequence ID" value="GAI71595.1"/>
    <property type="molecule type" value="Genomic_DNA"/>
</dbReference>
<proteinExistence type="predicted"/>
<dbReference type="AlphaFoldDB" id="X1S849"/>
<dbReference type="CDD" id="cd03801">
    <property type="entry name" value="GT4_PimA-like"/>
    <property type="match status" value="1"/>
</dbReference>
<sequence length="578" mass="67605">LKFQLTIGDFFICASEKQRDYWIGMLNAVGRINPYSYDSDSTLRNLIDIVSSGIPSEPPLRSNLSIRDEIADIKEEDFIILWGGGIWNWLDPITAIKALWEITRSRKDIKLVFMGIKHPDPKLPEMKKCIEAIRLSKELDLYGKNVFFNEWTPYKSRQALLMRSDVGLSIHHERIETEFSYRTRVMDYIWARLPVITTEGDSIAKMVKVENIGEVVKYEDTNQLARVIESVATNKSLKEIYRKNLNKIAPRFYWENATRPLVKYCVNSYYAVDKRKIIELIDLQNSKISKIIKNNFEGCSNVLKITTNKYRDEKIIDKSDVGKIFCLEVDDDFVSLEDEDSNLDEIGILKSKITQRAKFDGIIVNNAFSKITPKFFYDLTNVLASKLKRDGLLFFSIPEKRGFYKLFGEGKKNNRSSARIDDFTIEFILKNAGFEIIDKGIWDKIEYTAISSGENEMDEIYGKNELFELFEIKLSKEEFKDLKLLSRLDILDSERLIEDRTIKGKLRRYMYLLTSMYFENLRKSYNQSVKAINNNIQVQINREINELNRKNRKRLLLIYFDIFRALQMEIKSLGYDIS</sequence>
<evidence type="ECO:0008006" key="2">
    <source>
        <dbReference type="Google" id="ProtNLM"/>
    </source>
</evidence>
<dbReference type="Gene3D" id="3.40.50.2000">
    <property type="entry name" value="Glycogen Phosphorylase B"/>
    <property type="match status" value="1"/>
</dbReference>
<organism evidence="1">
    <name type="scientific">marine sediment metagenome</name>
    <dbReference type="NCBI Taxonomy" id="412755"/>
    <lineage>
        <taxon>unclassified sequences</taxon>
        <taxon>metagenomes</taxon>
        <taxon>ecological metagenomes</taxon>
    </lineage>
</organism>
<name>X1S849_9ZZZZ</name>
<dbReference type="Gene3D" id="3.40.50.150">
    <property type="entry name" value="Vaccinia Virus protein VP39"/>
    <property type="match status" value="1"/>
</dbReference>
<feature type="non-terminal residue" evidence="1">
    <location>
        <position position="1"/>
    </location>
</feature>
<comment type="caution">
    <text evidence="1">The sequence shown here is derived from an EMBL/GenBank/DDBJ whole genome shotgun (WGS) entry which is preliminary data.</text>
</comment>
<feature type="non-terminal residue" evidence="1">
    <location>
        <position position="578"/>
    </location>
</feature>
<gene>
    <name evidence="1" type="ORF">S12H4_03528</name>
</gene>
<evidence type="ECO:0000313" key="1">
    <source>
        <dbReference type="EMBL" id="GAI71595.1"/>
    </source>
</evidence>
<reference evidence="1" key="1">
    <citation type="journal article" date="2014" name="Front. Microbiol.">
        <title>High frequency of phylogenetically diverse reductive dehalogenase-homologous genes in deep subseafloor sedimentary metagenomes.</title>
        <authorList>
            <person name="Kawai M."/>
            <person name="Futagami T."/>
            <person name="Toyoda A."/>
            <person name="Takaki Y."/>
            <person name="Nishi S."/>
            <person name="Hori S."/>
            <person name="Arai W."/>
            <person name="Tsubouchi T."/>
            <person name="Morono Y."/>
            <person name="Uchiyama I."/>
            <person name="Ito T."/>
            <person name="Fujiyama A."/>
            <person name="Inagaki F."/>
            <person name="Takami H."/>
        </authorList>
    </citation>
    <scope>NUCLEOTIDE SEQUENCE</scope>
    <source>
        <strain evidence="1">Expedition CK06-06</strain>
    </source>
</reference>
<dbReference type="InterPro" id="IPR029063">
    <property type="entry name" value="SAM-dependent_MTases_sf"/>
</dbReference>
<accession>X1S849</accession>
<dbReference type="SUPFAM" id="SSF53756">
    <property type="entry name" value="UDP-Glycosyltransferase/glycogen phosphorylase"/>
    <property type="match status" value="1"/>
</dbReference>